<sequence length="49" mass="5677">MAFVIDHRQEGTQVLGPSPWDALTDAHPATWLRQRTRLPRQQLISDETH</sequence>
<name>A0A1G9VLV3_9ACTN</name>
<protein>
    <submittedName>
        <fullName evidence="1">Uncharacterized protein</fullName>
    </submittedName>
</protein>
<gene>
    <name evidence="1" type="ORF">SAMN05421869_15357</name>
</gene>
<keyword evidence="2" id="KW-1185">Reference proteome</keyword>
<proteinExistence type="predicted"/>
<dbReference type="Proteomes" id="UP000199202">
    <property type="component" value="Unassembled WGS sequence"/>
</dbReference>
<evidence type="ECO:0000313" key="1">
    <source>
        <dbReference type="EMBL" id="SDM72785.1"/>
    </source>
</evidence>
<reference evidence="1 2" key="1">
    <citation type="submission" date="2016-10" db="EMBL/GenBank/DDBJ databases">
        <authorList>
            <person name="de Groot N.N."/>
        </authorList>
    </citation>
    <scope>NUCLEOTIDE SEQUENCE [LARGE SCALE GENOMIC DNA]</scope>
    <source>
        <strain evidence="1 2">CGMCC 4.6533</strain>
    </source>
</reference>
<evidence type="ECO:0000313" key="2">
    <source>
        <dbReference type="Proteomes" id="UP000199202"/>
    </source>
</evidence>
<organism evidence="1 2">
    <name type="scientific">Nonomuraea jiangxiensis</name>
    <dbReference type="NCBI Taxonomy" id="633440"/>
    <lineage>
        <taxon>Bacteria</taxon>
        <taxon>Bacillati</taxon>
        <taxon>Actinomycetota</taxon>
        <taxon>Actinomycetes</taxon>
        <taxon>Streptosporangiales</taxon>
        <taxon>Streptosporangiaceae</taxon>
        <taxon>Nonomuraea</taxon>
    </lineage>
</organism>
<dbReference type="STRING" id="633440.SAMN05421869_15357"/>
<accession>A0A1G9VLV3</accession>
<dbReference type="AlphaFoldDB" id="A0A1G9VLV3"/>
<dbReference type="EMBL" id="FNDJ01000053">
    <property type="protein sequence ID" value="SDM72785.1"/>
    <property type="molecule type" value="Genomic_DNA"/>
</dbReference>